<dbReference type="PRINTS" id="PR00086">
    <property type="entry name" value="LLDHDRGNASE"/>
</dbReference>
<evidence type="ECO:0000256" key="4">
    <source>
        <dbReference type="ARBA" id="ARBA00023027"/>
    </source>
</evidence>
<dbReference type="PANTHER" id="PTHR43128:SF16">
    <property type="entry name" value="L-LACTATE DEHYDROGENASE"/>
    <property type="match status" value="1"/>
</dbReference>
<dbReference type="InterPro" id="IPR001557">
    <property type="entry name" value="L-lactate/malate_DH"/>
</dbReference>
<feature type="binding site" evidence="5">
    <location>
        <begin position="121"/>
        <end position="123"/>
    </location>
    <ligand>
        <name>NAD(+)</name>
        <dbReference type="ChEBI" id="CHEBI:57540"/>
    </ligand>
</feature>
<evidence type="ECO:0000259" key="10">
    <source>
        <dbReference type="Pfam" id="PF02866"/>
    </source>
</evidence>
<dbReference type="Proteomes" id="UP000254771">
    <property type="component" value="Unassembled WGS sequence"/>
</dbReference>
<comment type="function">
    <text evidence="1 5">Catalyzes the reversible oxidation of malate to oxaloacetate.</text>
</comment>
<feature type="binding site" evidence="5 8">
    <location>
        <position position="34"/>
    </location>
    <ligand>
        <name>NAD(+)</name>
        <dbReference type="ChEBI" id="CHEBI:57540"/>
    </ligand>
</feature>
<evidence type="ECO:0000256" key="3">
    <source>
        <dbReference type="ARBA" id="ARBA00023002"/>
    </source>
</evidence>
<dbReference type="GO" id="GO:0006099">
    <property type="term" value="P:tricarboxylic acid cycle"/>
    <property type="evidence" value="ECO:0007669"/>
    <property type="project" value="UniProtKB-UniRule"/>
</dbReference>
<evidence type="ECO:0000256" key="5">
    <source>
        <dbReference type="HAMAP-Rule" id="MF_00487"/>
    </source>
</evidence>
<feature type="binding site" evidence="5 8">
    <location>
        <begin position="10"/>
        <end position="15"/>
    </location>
    <ligand>
        <name>NAD(+)</name>
        <dbReference type="ChEBI" id="CHEBI:57540"/>
    </ligand>
</feature>
<dbReference type="SUPFAM" id="SSF56327">
    <property type="entry name" value="LDH C-terminal domain-like"/>
    <property type="match status" value="1"/>
</dbReference>
<feature type="binding site" evidence="5 7">
    <location>
        <position position="85"/>
    </location>
    <ligand>
        <name>substrate</name>
    </ligand>
</feature>
<dbReference type="Pfam" id="PF02866">
    <property type="entry name" value="Ldh_1_C"/>
    <property type="match status" value="1"/>
</dbReference>
<evidence type="ECO:0000259" key="9">
    <source>
        <dbReference type="Pfam" id="PF00056"/>
    </source>
</evidence>
<sequence>MKRKKIAVVGGGQIGGILALLVAQKELGDLVILDIPDKENFIKGKALDIMQMRPNDGVDVALSGNSDFSAMEGSDVVLVTAGMPRKPGMSRDDLLNINLNIIRNVADQVKQHAPNALVIITTNPLDAMVYAFYKLSGLPKAQVVGMAGALDGARFRTFIAMETELSVQDVSCLVMGGHGPSMVPLVRTATVGGVPITDLLSAEQIQAIVKRTQDAGTELVKLYETGSAYFSTASAVIEMAEAYLKDKQRVIPSAALCEGEYGVNGLFLGVPAVIGGTGVERILEFELSSEEREMLDATVAAVSKTVEETGL</sequence>
<dbReference type="InterPro" id="IPR036291">
    <property type="entry name" value="NAD(P)-bd_dom_sf"/>
</dbReference>
<dbReference type="PANTHER" id="PTHR43128">
    <property type="entry name" value="L-2-HYDROXYCARBOXYLATE DEHYDROGENASE (NAD(P)(+))"/>
    <property type="match status" value="1"/>
</dbReference>
<evidence type="ECO:0000313" key="11">
    <source>
        <dbReference type="EMBL" id="RDH84362.1"/>
    </source>
</evidence>
<feature type="binding site" evidence="5 7">
    <location>
        <position position="123"/>
    </location>
    <ligand>
        <name>substrate</name>
    </ligand>
</feature>
<keyword evidence="4 5" id="KW-0520">NAD</keyword>
<evidence type="ECO:0000256" key="2">
    <source>
        <dbReference type="ARBA" id="ARBA00022532"/>
    </source>
</evidence>
<proteinExistence type="inferred from homology"/>
<dbReference type="NCBIfam" id="TIGR01763">
    <property type="entry name" value="MalateDH_bact"/>
    <property type="match status" value="1"/>
</dbReference>
<feature type="binding site" evidence="5 7">
    <location>
        <position position="154"/>
    </location>
    <ligand>
        <name>substrate</name>
    </ligand>
</feature>
<comment type="caution">
    <text evidence="11">The sequence shown here is derived from an EMBL/GenBank/DDBJ whole genome shotgun (WGS) entry which is preliminary data.</text>
</comment>
<dbReference type="HAMAP" id="MF_00487">
    <property type="entry name" value="Malate_dehydrog_3"/>
    <property type="match status" value="1"/>
</dbReference>
<dbReference type="Gene3D" id="3.90.110.10">
    <property type="entry name" value="Lactate dehydrogenase/glycoside hydrolase, family 4, C-terminal"/>
    <property type="match status" value="1"/>
</dbReference>
<comment type="catalytic activity">
    <reaction evidence="5">
        <text>(S)-malate + NAD(+) = oxaloacetate + NADH + H(+)</text>
        <dbReference type="Rhea" id="RHEA:21432"/>
        <dbReference type="ChEBI" id="CHEBI:15378"/>
        <dbReference type="ChEBI" id="CHEBI:15589"/>
        <dbReference type="ChEBI" id="CHEBI:16452"/>
        <dbReference type="ChEBI" id="CHEBI:57540"/>
        <dbReference type="ChEBI" id="CHEBI:57945"/>
        <dbReference type="EC" id="1.1.1.37"/>
    </reaction>
</comment>
<evidence type="ECO:0000256" key="1">
    <source>
        <dbReference type="ARBA" id="ARBA00003966"/>
    </source>
</evidence>
<reference evidence="11 12" key="1">
    <citation type="journal article" date="2018" name="ISME J.">
        <title>Endosymbiont genomes yield clues of tubeworm success.</title>
        <authorList>
            <person name="Li Y."/>
            <person name="Liles M.R."/>
            <person name="Halanych K.M."/>
        </authorList>
    </citation>
    <scope>NUCLEOTIDE SEQUENCE [LARGE SCALE GENOMIC DNA]</scope>
    <source>
        <strain evidence="11">A1462</strain>
    </source>
</reference>
<dbReference type="NCBIfam" id="NF004863">
    <property type="entry name" value="PRK06223.1"/>
    <property type="match status" value="1"/>
</dbReference>
<name>A0A370DHI9_9GAMM</name>
<dbReference type="EMBL" id="QFXE01000015">
    <property type="protein sequence ID" value="RDH84362.1"/>
    <property type="molecule type" value="Genomic_DNA"/>
</dbReference>
<evidence type="ECO:0000256" key="7">
    <source>
        <dbReference type="PIRSR" id="PIRSR000102-2"/>
    </source>
</evidence>
<dbReference type="InterPro" id="IPR015955">
    <property type="entry name" value="Lactate_DH/Glyco_Ohase_4_C"/>
</dbReference>
<feature type="binding site" evidence="5 8">
    <location>
        <position position="98"/>
    </location>
    <ligand>
        <name>NAD(+)</name>
        <dbReference type="ChEBI" id="CHEBI:57540"/>
    </ligand>
</feature>
<organism evidence="11 12">
    <name type="scientific">endosymbiont of Escarpia spicata</name>
    <dbReference type="NCBI Taxonomy" id="2200908"/>
    <lineage>
        <taxon>Bacteria</taxon>
        <taxon>Pseudomonadati</taxon>
        <taxon>Pseudomonadota</taxon>
        <taxon>Gammaproteobacteria</taxon>
        <taxon>sulfur-oxidizing symbionts</taxon>
    </lineage>
</organism>
<keyword evidence="12" id="KW-1185">Reference proteome</keyword>
<evidence type="ECO:0000313" key="12">
    <source>
        <dbReference type="Proteomes" id="UP000254771"/>
    </source>
</evidence>
<dbReference type="EC" id="1.1.1.37" evidence="5"/>
<dbReference type="InterPro" id="IPR001236">
    <property type="entry name" value="Lactate/malate_DH_N"/>
</dbReference>
<feature type="active site" description="Proton acceptor" evidence="5 6">
    <location>
        <position position="178"/>
    </location>
</feature>
<dbReference type="Pfam" id="PF00056">
    <property type="entry name" value="Ldh_1_N"/>
    <property type="match status" value="1"/>
</dbReference>
<feature type="domain" description="Lactate/malate dehydrogenase N-terminal" evidence="9">
    <location>
        <begin position="5"/>
        <end position="145"/>
    </location>
</feature>
<feature type="domain" description="Lactate/malate dehydrogenase C-terminal" evidence="10">
    <location>
        <begin position="150"/>
        <end position="308"/>
    </location>
</feature>
<dbReference type="GO" id="GO:0006089">
    <property type="term" value="P:lactate metabolic process"/>
    <property type="evidence" value="ECO:0007669"/>
    <property type="project" value="TreeGrafter"/>
</dbReference>
<dbReference type="FunFam" id="3.90.110.10:FF:000004">
    <property type="entry name" value="Malate dehydrogenase"/>
    <property type="match status" value="1"/>
</dbReference>
<dbReference type="PIRSF" id="PIRSF000102">
    <property type="entry name" value="Lac_mal_DH"/>
    <property type="match status" value="1"/>
</dbReference>
<gene>
    <name evidence="5 11" type="primary">mdh</name>
    <name evidence="11" type="ORF">DIZ78_12545</name>
</gene>
<feature type="binding site" evidence="5 7">
    <location>
        <position position="91"/>
    </location>
    <ligand>
        <name>substrate</name>
    </ligand>
</feature>
<dbReference type="Gene3D" id="3.40.50.720">
    <property type="entry name" value="NAD(P)-binding Rossmann-like Domain"/>
    <property type="match status" value="1"/>
</dbReference>
<dbReference type="SUPFAM" id="SSF51735">
    <property type="entry name" value="NAD(P)-binding Rossmann-fold domains"/>
    <property type="match status" value="1"/>
</dbReference>
<protein>
    <recommendedName>
        <fullName evidence="5">Malate dehydrogenase</fullName>
        <ecNumber evidence="5">1.1.1.37</ecNumber>
    </recommendedName>
</protein>
<keyword evidence="2 5" id="KW-0816">Tricarboxylic acid cycle</keyword>
<dbReference type="FunFam" id="3.40.50.720:FF:000018">
    <property type="entry name" value="Malate dehydrogenase"/>
    <property type="match status" value="1"/>
</dbReference>
<dbReference type="GO" id="GO:0004459">
    <property type="term" value="F:L-lactate dehydrogenase (NAD+) activity"/>
    <property type="evidence" value="ECO:0007669"/>
    <property type="project" value="TreeGrafter"/>
</dbReference>
<keyword evidence="3 5" id="KW-0560">Oxidoreductase</keyword>
<dbReference type="InterPro" id="IPR011275">
    <property type="entry name" value="Malate_DH_type3"/>
</dbReference>
<dbReference type="AlphaFoldDB" id="A0A370DHI9"/>
<comment type="similarity">
    <text evidence="5">Belongs to the LDH/MDH superfamily. MDH type 3 family.</text>
</comment>
<accession>A0A370DHI9</accession>
<evidence type="ECO:0000256" key="8">
    <source>
        <dbReference type="PIRSR" id="PIRSR000102-3"/>
    </source>
</evidence>
<dbReference type="GO" id="GO:0030060">
    <property type="term" value="F:L-malate dehydrogenase (NAD+) activity"/>
    <property type="evidence" value="ECO:0007669"/>
    <property type="project" value="UniProtKB-UniRule"/>
</dbReference>
<evidence type="ECO:0000256" key="6">
    <source>
        <dbReference type="PIRSR" id="PIRSR000102-1"/>
    </source>
</evidence>
<dbReference type="CDD" id="cd01339">
    <property type="entry name" value="LDH-like_MDH"/>
    <property type="match status" value="1"/>
</dbReference>
<dbReference type="InterPro" id="IPR022383">
    <property type="entry name" value="Lactate/malate_DH_C"/>
</dbReference>